<evidence type="ECO:0000256" key="2">
    <source>
        <dbReference type="ARBA" id="ARBA00008156"/>
    </source>
</evidence>
<evidence type="ECO:0000313" key="7">
    <source>
        <dbReference type="Proteomes" id="UP000284006"/>
    </source>
</evidence>
<evidence type="ECO:0000259" key="5">
    <source>
        <dbReference type="Pfam" id="PF01011"/>
    </source>
</evidence>
<comment type="caution">
    <text evidence="6">The sequence shown here is derived from an EMBL/GenBank/DDBJ whole genome shotgun (WGS) entry which is preliminary data.</text>
</comment>
<dbReference type="Proteomes" id="UP000284006">
    <property type="component" value="Unassembled WGS sequence"/>
</dbReference>
<dbReference type="Gene3D" id="2.140.10.10">
    <property type="entry name" value="Quinoprotein alcohol dehydrogenase-like superfamily"/>
    <property type="match status" value="1"/>
</dbReference>
<feature type="chain" id="PRO_5019465326" evidence="4">
    <location>
        <begin position="24"/>
        <end position="170"/>
    </location>
</feature>
<keyword evidence="4" id="KW-0732">Signal</keyword>
<evidence type="ECO:0000256" key="3">
    <source>
        <dbReference type="ARBA" id="ARBA00023002"/>
    </source>
</evidence>
<dbReference type="InterPro" id="IPR002372">
    <property type="entry name" value="PQQ_rpt_dom"/>
</dbReference>
<protein>
    <submittedName>
        <fullName evidence="6">PQQ-dependent dehydrogenase, methanol/ethanol family</fullName>
    </submittedName>
</protein>
<gene>
    <name evidence="6" type="ORF">D3872_05940</name>
</gene>
<dbReference type="GO" id="GO:0016491">
    <property type="term" value="F:oxidoreductase activity"/>
    <property type="evidence" value="ECO:0007669"/>
    <property type="project" value="UniProtKB-KW"/>
</dbReference>
<dbReference type="AlphaFoldDB" id="A0A418Y5P0"/>
<feature type="non-terminal residue" evidence="6">
    <location>
        <position position="170"/>
    </location>
</feature>
<name>A0A418Y5P0_9BURK</name>
<dbReference type="PANTHER" id="PTHR32303">
    <property type="entry name" value="QUINOPROTEIN ALCOHOL DEHYDROGENASE (CYTOCHROME C)"/>
    <property type="match status" value="1"/>
</dbReference>
<proteinExistence type="inferred from homology"/>
<evidence type="ECO:0000256" key="1">
    <source>
        <dbReference type="ARBA" id="ARBA00001931"/>
    </source>
</evidence>
<reference evidence="6 7" key="1">
    <citation type="submission" date="2018-09" db="EMBL/GenBank/DDBJ databases">
        <authorList>
            <person name="Zhu H."/>
        </authorList>
    </citation>
    <scope>NUCLEOTIDE SEQUENCE [LARGE SCALE GENOMIC DNA]</scope>
    <source>
        <strain evidence="6 7">K1S02-61</strain>
    </source>
</reference>
<dbReference type="InterPro" id="IPR011047">
    <property type="entry name" value="Quinoprotein_ADH-like_sf"/>
</dbReference>
<keyword evidence="3" id="KW-0560">Oxidoreductase</keyword>
<accession>A0A418Y5P0</accession>
<keyword evidence="7" id="KW-1185">Reference proteome</keyword>
<dbReference type="Pfam" id="PF01011">
    <property type="entry name" value="PQQ"/>
    <property type="match status" value="1"/>
</dbReference>
<comment type="similarity">
    <text evidence="2">Belongs to the bacterial PQQ dehydrogenase family.</text>
</comment>
<dbReference type="SUPFAM" id="SSF50998">
    <property type="entry name" value="Quinoprotein alcohol dehydrogenase-like"/>
    <property type="match status" value="1"/>
</dbReference>
<organism evidence="6 7">
    <name type="scientific">Massilia cavernae</name>
    <dbReference type="NCBI Taxonomy" id="2320864"/>
    <lineage>
        <taxon>Bacteria</taxon>
        <taxon>Pseudomonadati</taxon>
        <taxon>Pseudomonadota</taxon>
        <taxon>Betaproteobacteria</taxon>
        <taxon>Burkholderiales</taxon>
        <taxon>Oxalobacteraceae</taxon>
        <taxon>Telluria group</taxon>
        <taxon>Massilia</taxon>
    </lineage>
</organism>
<comment type="cofactor">
    <cofactor evidence="1">
        <name>pyrroloquinoline quinone</name>
        <dbReference type="ChEBI" id="CHEBI:58442"/>
    </cofactor>
</comment>
<evidence type="ECO:0000256" key="4">
    <source>
        <dbReference type="SAM" id="SignalP"/>
    </source>
</evidence>
<evidence type="ECO:0000313" key="6">
    <source>
        <dbReference type="EMBL" id="RJG22065.1"/>
    </source>
</evidence>
<feature type="signal peptide" evidence="4">
    <location>
        <begin position="1"/>
        <end position="23"/>
    </location>
</feature>
<feature type="domain" description="Pyrrolo-quinoline quinone repeat" evidence="5">
    <location>
        <begin position="48"/>
        <end position="170"/>
    </location>
</feature>
<sequence length="170" mass="18552">MRYLRSLRAFLVLVLLFHGTADAAGKAAKAAQVDWKRVQAADSEPQNWFTGGRDAGEQHYSPLALINEGNVGRLGFEWEFDSGNLRGRVQRGHEATPIVVDGVMYNSGPFGAVYALSATTGKLLWRFEPQLDGAWARKACCDAVNRGVAVWKGKVYVGQLDGWLVALDAA</sequence>
<dbReference type="EMBL" id="QYUP01000064">
    <property type="protein sequence ID" value="RJG22065.1"/>
    <property type="molecule type" value="Genomic_DNA"/>
</dbReference>
<dbReference type="OrthoDB" id="9794322at2"/>